<sequence length="147" mass="15909">MGDGFILFSLGKGLKGNRSEANSKAYNYVSSAIRLTKGSELSENALQNNRRVKRKSQAMDGDRSTKLIKDPLLVDQVAQFDDLLVNRVRQFDAIKAVKLVTPPVAGADLRAAFVASCFLGAFPPVDLRAEFKILGKDGGSEYGALDS</sequence>
<organism evidence="1 2">
    <name type="scientific">Tanacetum coccineum</name>
    <dbReference type="NCBI Taxonomy" id="301880"/>
    <lineage>
        <taxon>Eukaryota</taxon>
        <taxon>Viridiplantae</taxon>
        <taxon>Streptophyta</taxon>
        <taxon>Embryophyta</taxon>
        <taxon>Tracheophyta</taxon>
        <taxon>Spermatophyta</taxon>
        <taxon>Magnoliopsida</taxon>
        <taxon>eudicotyledons</taxon>
        <taxon>Gunneridae</taxon>
        <taxon>Pentapetalae</taxon>
        <taxon>asterids</taxon>
        <taxon>campanulids</taxon>
        <taxon>Asterales</taxon>
        <taxon>Asteraceae</taxon>
        <taxon>Asteroideae</taxon>
        <taxon>Anthemideae</taxon>
        <taxon>Anthemidinae</taxon>
        <taxon>Tanacetum</taxon>
    </lineage>
</organism>
<evidence type="ECO:0000313" key="1">
    <source>
        <dbReference type="EMBL" id="GJU03816.1"/>
    </source>
</evidence>
<protein>
    <submittedName>
        <fullName evidence="1">Uncharacterized protein</fullName>
    </submittedName>
</protein>
<dbReference type="Proteomes" id="UP001151760">
    <property type="component" value="Unassembled WGS sequence"/>
</dbReference>
<reference evidence="1" key="2">
    <citation type="submission" date="2022-01" db="EMBL/GenBank/DDBJ databases">
        <authorList>
            <person name="Yamashiro T."/>
            <person name="Shiraishi A."/>
            <person name="Satake H."/>
            <person name="Nakayama K."/>
        </authorList>
    </citation>
    <scope>NUCLEOTIDE SEQUENCE</scope>
</reference>
<comment type="caution">
    <text evidence="1">The sequence shown here is derived from an EMBL/GenBank/DDBJ whole genome shotgun (WGS) entry which is preliminary data.</text>
</comment>
<keyword evidence="2" id="KW-1185">Reference proteome</keyword>
<dbReference type="EMBL" id="BQNB010021190">
    <property type="protein sequence ID" value="GJU03816.1"/>
    <property type="molecule type" value="Genomic_DNA"/>
</dbReference>
<gene>
    <name evidence="1" type="ORF">Tco_1114154</name>
</gene>
<proteinExistence type="predicted"/>
<reference evidence="1" key="1">
    <citation type="journal article" date="2022" name="Int. J. Mol. Sci.">
        <title>Draft Genome of Tanacetum Coccineum: Genomic Comparison of Closely Related Tanacetum-Family Plants.</title>
        <authorList>
            <person name="Yamashiro T."/>
            <person name="Shiraishi A."/>
            <person name="Nakayama K."/>
            <person name="Satake H."/>
        </authorList>
    </citation>
    <scope>NUCLEOTIDE SEQUENCE</scope>
</reference>
<name>A0ABQ5IVC6_9ASTR</name>
<evidence type="ECO:0000313" key="2">
    <source>
        <dbReference type="Proteomes" id="UP001151760"/>
    </source>
</evidence>
<accession>A0ABQ5IVC6</accession>